<dbReference type="EnsemblMetazoa" id="tetur02g07390.1">
    <property type="protein sequence ID" value="tetur02g07390.1"/>
    <property type="gene ID" value="tetur02g07390"/>
</dbReference>
<feature type="compositionally biased region" description="Low complexity" evidence="7">
    <location>
        <begin position="863"/>
        <end position="875"/>
    </location>
</feature>
<feature type="compositionally biased region" description="Low complexity" evidence="7">
    <location>
        <begin position="123"/>
        <end position="154"/>
    </location>
</feature>
<dbReference type="InterPro" id="IPR036855">
    <property type="entry name" value="Znf_CCCH_sf"/>
</dbReference>
<feature type="compositionally biased region" description="Polar residues" evidence="7">
    <location>
        <begin position="799"/>
        <end position="814"/>
    </location>
</feature>
<dbReference type="OrthoDB" id="411372at2759"/>
<feature type="compositionally biased region" description="Acidic residues" evidence="7">
    <location>
        <begin position="13"/>
        <end position="30"/>
    </location>
</feature>
<evidence type="ECO:0000256" key="4">
    <source>
        <dbReference type="ARBA" id="ARBA00022771"/>
    </source>
</evidence>
<feature type="zinc finger region" description="C3H1-type" evidence="6">
    <location>
        <begin position="447"/>
        <end position="474"/>
    </location>
</feature>
<dbReference type="InterPro" id="IPR045124">
    <property type="entry name" value="Su(sable)-like"/>
</dbReference>
<feature type="domain" description="C3H1-type" evidence="8">
    <location>
        <begin position="504"/>
        <end position="527"/>
    </location>
</feature>
<dbReference type="EMBL" id="CAEY01000807">
    <property type="status" value="NOT_ANNOTATED_CDS"/>
    <property type="molecule type" value="Genomic_DNA"/>
</dbReference>
<protein>
    <recommendedName>
        <fullName evidence="8">C3H1-type domain-containing protein</fullName>
    </recommendedName>
</protein>
<dbReference type="GO" id="GO:0003723">
    <property type="term" value="F:RNA binding"/>
    <property type="evidence" value="ECO:0007669"/>
    <property type="project" value="InterPro"/>
</dbReference>
<feature type="compositionally biased region" description="Basic and acidic residues" evidence="7">
    <location>
        <begin position="1127"/>
        <end position="1141"/>
    </location>
</feature>
<keyword evidence="2 6" id="KW-0479">Metal-binding</keyword>
<feature type="compositionally biased region" description="Acidic residues" evidence="7">
    <location>
        <begin position="210"/>
        <end position="230"/>
    </location>
</feature>
<feature type="compositionally biased region" description="Basic and acidic residues" evidence="7">
    <location>
        <begin position="102"/>
        <end position="122"/>
    </location>
</feature>
<feature type="compositionally biased region" description="Low complexity" evidence="7">
    <location>
        <begin position="909"/>
        <end position="928"/>
    </location>
</feature>
<feature type="compositionally biased region" description="Polar residues" evidence="7">
    <location>
        <begin position="58"/>
        <end position="89"/>
    </location>
</feature>
<evidence type="ECO:0000259" key="8">
    <source>
        <dbReference type="PROSITE" id="PS50103"/>
    </source>
</evidence>
<feature type="zinc finger region" description="C3H1-type" evidence="6">
    <location>
        <begin position="476"/>
        <end position="503"/>
    </location>
</feature>
<dbReference type="HOGENOM" id="CLU_269400_0_0_1"/>
<dbReference type="PANTHER" id="PTHR13119">
    <property type="entry name" value="ZINC FINGER CCCH DOMAIN-CONTAINING PROTEI"/>
    <property type="match status" value="1"/>
</dbReference>
<feature type="region of interest" description="Disordered" evidence="7">
    <location>
        <begin position="799"/>
        <end position="818"/>
    </location>
</feature>
<keyword evidence="10" id="KW-1185">Reference proteome</keyword>
<keyword evidence="4 6" id="KW-0863">Zinc-finger</keyword>
<keyword evidence="3" id="KW-0677">Repeat</keyword>
<name>T1JW87_TETUR</name>
<keyword evidence="5 6" id="KW-0862">Zinc</keyword>
<feature type="compositionally biased region" description="Basic and acidic residues" evidence="7">
    <location>
        <begin position="165"/>
        <end position="188"/>
    </location>
</feature>
<dbReference type="PANTHER" id="PTHR13119:SF12">
    <property type="entry name" value="PROTEIN SUPPRESSOR OF SABLE"/>
    <property type="match status" value="1"/>
</dbReference>
<dbReference type="Gene3D" id="4.10.1000.10">
    <property type="entry name" value="Zinc finger, CCCH-type"/>
    <property type="match status" value="1"/>
</dbReference>
<feature type="compositionally biased region" description="Low complexity" evidence="7">
    <location>
        <begin position="90"/>
        <end position="101"/>
    </location>
</feature>
<gene>
    <name evidence="9" type="primary">107371516</name>
</gene>
<feature type="zinc finger region" description="C3H1-type" evidence="6">
    <location>
        <begin position="504"/>
        <end position="527"/>
    </location>
</feature>
<feature type="region of interest" description="Disordered" evidence="7">
    <location>
        <begin position="1028"/>
        <end position="1048"/>
    </location>
</feature>
<dbReference type="GO" id="GO:0045892">
    <property type="term" value="P:negative regulation of DNA-templated transcription"/>
    <property type="evidence" value="ECO:0007669"/>
    <property type="project" value="InterPro"/>
</dbReference>
<dbReference type="Pfam" id="PF22623">
    <property type="entry name" value="zf-CCCH_9"/>
    <property type="match status" value="1"/>
</dbReference>
<feature type="compositionally biased region" description="Polar residues" evidence="7">
    <location>
        <begin position="33"/>
        <end position="42"/>
    </location>
</feature>
<dbReference type="Proteomes" id="UP000015104">
    <property type="component" value="Unassembled WGS sequence"/>
</dbReference>
<feature type="domain" description="C3H1-type" evidence="8">
    <location>
        <begin position="476"/>
        <end position="503"/>
    </location>
</feature>
<dbReference type="AlphaFoldDB" id="T1JW87"/>
<dbReference type="InterPro" id="IPR054361">
    <property type="entry name" value="Znf-CCCH_ZC3H4/6/8"/>
</dbReference>
<feature type="region of interest" description="Disordered" evidence="7">
    <location>
        <begin position="363"/>
        <end position="432"/>
    </location>
</feature>
<dbReference type="SMART" id="SM00356">
    <property type="entry name" value="ZnF_C3H1"/>
    <property type="match status" value="3"/>
</dbReference>
<evidence type="ECO:0000256" key="3">
    <source>
        <dbReference type="ARBA" id="ARBA00022737"/>
    </source>
</evidence>
<feature type="compositionally biased region" description="Basic and acidic residues" evidence="7">
    <location>
        <begin position="1036"/>
        <end position="1048"/>
    </location>
</feature>
<dbReference type="KEGG" id="tut:107371516"/>
<dbReference type="GO" id="GO:0008270">
    <property type="term" value="F:zinc ion binding"/>
    <property type="evidence" value="ECO:0007669"/>
    <property type="project" value="UniProtKB-KW"/>
</dbReference>
<feature type="compositionally biased region" description="Basic and acidic residues" evidence="7">
    <location>
        <begin position="1"/>
        <end position="12"/>
    </location>
</feature>
<feature type="region of interest" description="Disordered" evidence="7">
    <location>
        <begin position="1"/>
        <end position="233"/>
    </location>
</feature>
<feature type="domain" description="C3H1-type" evidence="8">
    <location>
        <begin position="447"/>
        <end position="474"/>
    </location>
</feature>
<evidence type="ECO:0000313" key="9">
    <source>
        <dbReference type="EnsemblMetazoa" id="tetur02g07390.1"/>
    </source>
</evidence>
<feature type="compositionally biased region" description="Basic and acidic residues" evidence="7">
    <location>
        <begin position="293"/>
        <end position="312"/>
    </location>
</feature>
<keyword evidence="1" id="KW-0597">Phosphoprotein</keyword>
<proteinExistence type="predicted"/>
<sequence>MEEGEPCKKQGELDDDAEEGEIIDDDDDDDSQQHQQPTTGASTTLSTNAPSITTTTTAFSYGNQGDKSGSGVITSGLTLNSVSASTINPSGSSSRETSSRSSSERSKKDENRSSSKKSDFKKGSSSTSGNNSGTSNNSTSGVGSSTSSSTSRNASSDKRKRRKHGKDEESKESTGNDSVSTKEQDENGLRPSKQRRASSREPGETNETGSSDDEPSDRTDSEDDSLDFNEEFFKGVIKQMEEMLKTTKDTKGQKKKREKLEKMMEKIKRIQGGSDTREMREIVRQNRRLFRPASRDRDRDRFDRFGPRGFRERRGRGGRMRDRMDRMDRMTWRDRDRRDFRDRDRDRDRDRFRDRDKMMNLDQSAHHHHHHHHQAQSQSQPQSQSQQQQQSQQVSSVLPSSQTTTSAPASAFVTTTTTSSTTAPSSQNLPVIPQHQALKENDREREKSPKNTCKFYLDGKCHKGADCPFPHDAPPPKKKDICKFYLQGFCGKGEGCLFMHGEFPCKFYHTGAECYSGDKCRFSHEPLTEDTRCLLKNYLDSGELPDEINRGDGSNHHTKPKRPAILGDPTQEMRVSYYTWLWQQEMKELEIGYTGTKRNLFCIDKEFIIAEKPPEPDGIHNSYYHDDSRDMRPGHGAGPKVLSYYIDTMSDPALNTEPSGPVNDDRLIEMSFHDEDLRLPPSSGIIPTRLPPPMGAPGPAIVESPSPYTNYSPNQSSSSNQIISQQSNINPISSTPFDPHLHQPALNSNVSSTSMAFQMPPAFSNSTPSNAAIASGPPPLLPMQPELVKANINQPSSFSSSYVNNHHSASNSVMSEEMPLPPLKENLPPVTSFPSSYQESSNLGPPPPLYAVNNFNGPPSIVSLENNLSSSSTSNQAPITSPVQSFGRDDTNQLGHENLPNSTSRQHQNLNSFSSSLESTESVPSSVTIKTEPGTNIPDNLPLAARNLLQRLSNNQKTGASEDSESGDLLINESNIKSEITSMDSILRPPDLAKTLDDNREVKQLLSDSDDDTEDEPVKAALKNLKDTPNIPATIKPHDSLTEKKPNKTKLDIAKMLNVIRQTTIQVTSTQPTNTTNDKHADFWQNILSGTNLANTSPATLGSSNSQLDFRDSRSKGSDTPPLPGSEPRDPRLKRSSKDSLSDCNSSFSADSIIGKSSDTEFKSDFDYRLYSIPAPKIDYSPYEGLFNSDVKLKTDPRLQSFFKKNYSSGSAHG</sequence>
<reference evidence="10" key="1">
    <citation type="submission" date="2011-08" db="EMBL/GenBank/DDBJ databases">
        <authorList>
            <person name="Rombauts S."/>
        </authorList>
    </citation>
    <scope>NUCLEOTIDE SEQUENCE</scope>
    <source>
        <strain evidence="10">London</strain>
    </source>
</reference>
<feature type="compositionally biased region" description="Polar residues" evidence="7">
    <location>
        <begin position="892"/>
        <end position="908"/>
    </location>
</feature>
<feature type="compositionally biased region" description="Low complexity" evidence="7">
    <location>
        <begin position="375"/>
        <end position="426"/>
    </location>
</feature>
<feature type="region of interest" description="Disordered" evidence="7">
    <location>
        <begin position="1094"/>
        <end position="1146"/>
    </location>
</feature>
<feature type="compositionally biased region" description="Low complexity" evidence="7">
    <location>
        <begin position="704"/>
        <end position="724"/>
    </location>
</feature>
<feature type="region of interest" description="Disordered" evidence="7">
    <location>
        <begin position="702"/>
        <end position="724"/>
    </location>
</feature>
<dbReference type="PROSITE" id="PS50103">
    <property type="entry name" value="ZF_C3H1"/>
    <property type="match status" value="3"/>
</dbReference>
<feature type="region of interest" description="Disordered" evidence="7">
    <location>
        <begin position="284"/>
        <end position="327"/>
    </location>
</feature>
<evidence type="ECO:0000313" key="10">
    <source>
        <dbReference type="Proteomes" id="UP000015104"/>
    </source>
</evidence>
<evidence type="ECO:0000256" key="7">
    <source>
        <dbReference type="SAM" id="MobiDB-lite"/>
    </source>
</evidence>
<dbReference type="eggNOG" id="KOG1040">
    <property type="taxonomic scope" value="Eukaryota"/>
</dbReference>
<dbReference type="Pfam" id="PF14608">
    <property type="entry name" value="zf-CCCH_2"/>
    <property type="match status" value="2"/>
</dbReference>
<evidence type="ECO:0000256" key="2">
    <source>
        <dbReference type="ARBA" id="ARBA00022723"/>
    </source>
</evidence>
<evidence type="ECO:0000256" key="6">
    <source>
        <dbReference type="PROSITE-ProRule" id="PRU00723"/>
    </source>
</evidence>
<feature type="region of interest" description="Disordered" evidence="7">
    <location>
        <begin position="863"/>
        <end position="939"/>
    </location>
</feature>
<dbReference type="GO" id="GO:0005634">
    <property type="term" value="C:nucleus"/>
    <property type="evidence" value="ECO:0007669"/>
    <property type="project" value="TreeGrafter"/>
</dbReference>
<dbReference type="STRING" id="32264.T1JW87"/>
<evidence type="ECO:0000256" key="1">
    <source>
        <dbReference type="ARBA" id="ARBA00022553"/>
    </source>
</evidence>
<feature type="compositionally biased region" description="Low complexity" evidence="7">
    <location>
        <begin position="43"/>
        <end position="57"/>
    </location>
</feature>
<dbReference type="SUPFAM" id="SSF90229">
    <property type="entry name" value="CCCH zinc finger"/>
    <property type="match status" value="3"/>
</dbReference>
<reference evidence="9" key="2">
    <citation type="submission" date="2015-06" db="UniProtKB">
        <authorList>
            <consortium name="EnsemblMetazoa"/>
        </authorList>
    </citation>
    <scope>IDENTIFICATION</scope>
</reference>
<evidence type="ECO:0000256" key="5">
    <source>
        <dbReference type="ARBA" id="ARBA00022833"/>
    </source>
</evidence>
<feature type="compositionally biased region" description="Polar residues" evidence="7">
    <location>
        <begin position="1094"/>
        <end position="1108"/>
    </location>
</feature>
<accession>T1JW87</accession>
<organism evidence="9 10">
    <name type="scientific">Tetranychus urticae</name>
    <name type="common">Two-spotted spider mite</name>
    <dbReference type="NCBI Taxonomy" id="32264"/>
    <lineage>
        <taxon>Eukaryota</taxon>
        <taxon>Metazoa</taxon>
        <taxon>Ecdysozoa</taxon>
        <taxon>Arthropoda</taxon>
        <taxon>Chelicerata</taxon>
        <taxon>Arachnida</taxon>
        <taxon>Acari</taxon>
        <taxon>Acariformes</taxon>
        <taxon>Trombidiformes</taxon>
        <taxon>Prostigmata</taxon>
        <taxon>Eleutherengona</taxon>
        <taxon>Raphignathae</taxon>
        <taxon>Tetranychoidea</taxon>
        <taxon>Tetranychidae</taxon>
        <taxon>Tetranychus</taxon>
    </lineage>
</organism>
<dbReference type="OMA" id="MMECCAK"/>
<dbReference type="InterPro" id="IPR000571">
    <property type="entry name" value="Znf_CCCH"/>
</dbReference>